<feature type="compositionally biased region" description="Basic and acidic residues" evidence="1">
    <location>
        <begin position="82"/>
        <end position="94"/>
    </location>
</feature>
<dbReference type="AlphaFoldDB" id="A0AAW0AF32"/>
<dbReference type="EMBL" id="JAWWNJ010000070">
    <property type="protein sequence ID" value="KAK7007539.1"/>
    <property type="molecule type" value="Genomic_DNA"/>
</dbReference>
<reference evidence="2 3" key="1">
    <citation type="journal article" date="2024" name="J Genomics">
        <title>Draft genome sequencing and assembly of Favolaschia claudopus CIRM-BRFM 2984 isolated from oak limbs.</title>
        <authorList>
            <person name="Navarro D."/>
            <person name="Drula E."/>
            <person name="Chaduli D."/>
            <person name="Cazenave R."/>
            <person name="Ahrendt S."/>
            <person name="Wang J."/>
            <person name="Lipzen A."/>
            <person name="Daum C."/>
            <person name="Barry K."/>
            <person name="Grigoriev I.V."/>
            <person name="Favel A."/>
            <person name="Rosso M.N."/>
            <person name="Martin F."/>
        </authorList>
    </citation>
    <scope>NUCLEOTIDE SEQUENCE [LARGE SCALE GENOMIC DNA]</scope>
    <source>
        <strain evidence="2 3">CIRM-BRFM 2984</strain>
    </source>
</reference>
<keyword evidence="3" id="KW-1185">Reference proteome</keyword>
<proteinExistence type="predicted"/>
<dbReference type="Proteomes" id="UP001362999">
    <property type="component" value="Unassembled WGS sequence"/>
</dbReference>
<evidence type="ECO:0000313" key="2">
    <source>
        <dbReference type="EMBL" id="KAK7007539.1"/>
    </source>
</evidence>
<feature type="compositionally biased region" description="Polar residues" evidence="1">
    <location>
        <begin position="127"/>
        <end position="137"/>
    </location>
</feature>
<gene>
    <name evidence="2" type="ORF">R3P38DRAFT_2792308</name>
</gene>
<feature type="region of interest" description="Disordered" evidence="1">
    <location>
        <begin position="1"/>
        <end position="159"/>
    </location>
</feature>
<feature type="region of interest" description="Disordered" evidence="1">
    <location>
        <begin position="175"/>
        <end position="209"/>
    </location>
</feature>
<protein>
    <submittedName>
        <fullName evidence="2">Uncharacterized protein</fullName>
    </submittedName>
</protein>
<feature type="compositionally biased region" description="Basic and acidic residues" evidence="1">
    <location>
        <begin position="177"/>
        <end position="192"/>
    </location>
</feature>
<evidence type="ECO:0000313" key="3">
    <source>
        <dbReference type="Proteomes" id="UP001362999"/>
    </source>
</evidence>
<evidence type="ECO:0000256" key="1">
    <source>
        <dbReference type="SAM" id="MobiDB-lite"/>
    </source>
</evidence>
<comment type="caution">
    <text evidence="2">The sequence shown here is derived from an EMBL/GenBank/DDBJ whole genome shotgun (WGS) entry which is preliminary data.</text>
</comment>
<sequence>MREHVCTEPANDYSGRRSVRGADHSLNTTKQPDRTDFPKAPHSRQAQRTSARKQQRKPAPVTLRRAKRLRQLGPGWGFAGDAEMRARTLEGKDIEEGDNGGEGELSSRKAGWGRSAHDVGRAPLQAMETTAAATRQPNTKREGCGVRAHQANTTESKDEARTMRCWASILMQAKRRAGSEEKAGHGEFVEAKARRRQGPGKKWNGTNDACLMKGRSVEAITENGASRGE</sequence>
<accession>A0AAW0AF32</accession>
<name>A0AAW0AF32_9AGAR</name>
<organism evidence="2 3">
    <name type="scientific">Favolaschia claudopus</name>
    <dbReference type="NCBI Taxonomy" id="2862362"/>
    <lineage>
        <taxon>Eukaryota</taxon>
        <taxon>Fungi</taxon>
        <taxon>Dikarya</taxon>
        <taxon>Basidiomycota</taxon>
        <taxon>Agaricomycotina</taxon>
        <taxon>Agaricomycetes</taxon>
        <taxon>Agaricomycetidae</taxon>
        <taxon>Agaricales</taxon>
        <taxon>Marasmiineae</taxon>
        <taxon>Mycenaceae</taxon>
        <taxon>Favolaschia</taxon>
    </lineage>
</organism>